<dbReference type="Proteomes" id="UP000535478">
    <property type="component" value="Unassembled WGS sequence"/>
</dbReference>
<dbReference type="InterPro" id="IPR013106">
    <property type="entry name" value="Ig_V-set"/>
</dbReference>
<dbReference type="SMART" id="SM00409">
    <property type="entry name" value="IG"/>
    <property type="match status" value="1"/>
</dbReference>
<organism evidence="3 4">
    <name type="scientific">Uria aalge</name>
    <name type="common">Common mure</name>
    <name type="synonym">Colymbus aalge</name>
    <dbReference type="NCBI Taxonomy" id="13746"/>
    <lineage>
        <taxon>Eukaryota</taxon>
        <taxon>Metazoa</taxon>
        <taxon>Chordata</taxon>
        <taxon>Craniata</taxon>
        <taxon>Vertebrata</taxon>
        <taxon>Euteleostomi</taxon>
        <taxon>Archelosauria</taxon>
        <taxon>Archosauria</taxon>
        <taxon>Dinosauria</taxon>
        <taxon>Saurischia</taxon>
        <taxon>Theropoda</taxon>
        <taxon>Coelurosauria</taxon>
        <taxon>Aves</taxon>
        <taxon>Neognathae</taxon>
        <taxon>Neoaves</taxon>
        <taxon>Charadriiformes</taxon>
        <taxon>Alcidae</taxon>
        <taxon>Uria</taxon>
    </lineage>
</organism>
<dbReference type="GO" id="GO:0009897">
    <property type="term" value="C:external side of plasma membrane"/>
    <property type="evidence" value="ECO:0007669"/>
    <property type="project" value="TreeGrafter"/>
</dbReference>
<dbReference type="InterPro" id="IPR007110">
    <property type="entry name" value="Ig-like_dom"/>
</dbReference>
<feature type="domain" description="Ig-like" evidence="2">
    <location>
        <begin position="8"/>
        <end position="94"/>
    </location>
</feature>
<dbReference type="PANTHER" id="PTHR14334">
    <property type="entry name" value="B-CELL ANTIGEN RECEPTOR COMPLEX-ASSOCIATED PROTEIN"/>
    <property type="match status" value="1"/>
</dbReference>
<dbReference type="SMART" id="SM00406">
    <property type="entry name" value="IGv"/>
    <property type="match status" value="1"/>
</dbReference>
<proteinExistence type="predicted"/>
<dbReference type="GO" id="GO:0030183">
    <property type="term" value="P:B cell differentiation"/>
    <property type="evidence" value="ECO:0007669"/>
    <property type="project" value="TreeGrafter"/>
</dbReference>
<dbReference type="GO" id="GO:0050853">
    <property type="term" value="P:B cell receptor signaling pathway"/>
    <property type="evidence" value="ECO:0007669"/>
    <property type="project" value="TreeGrafter"/>
</dbReference>
<name>A0A7L3UJ48_URIAL</name>
<dbReference type="InterPro" id="IPR013783">
    <property type="entry name" value="Ig-like_fold"/>
</dbReference>
<dbReference type="EMBL" id="VZUE01000492">
    <property type="protein sequence ID" value="NXV52074.1"/>
    <property type="molecule type" value="Genomic_DNA"/>
</dbReference>
<dbReference type="PROSITE" id="PS50835">
    <property type="entry name" value="IG_LIKE"/>
    <property type="match status" value="1"/>
</dbReference>
<dbReference type="Gene3D" id="2.60.40.10">
    <property type="entry name" value="Immunoglobulins"/>
    <property type="match status" value="1"/>
</dbReference>
<reference evidence="3 4" key="1">
    <citation type="submission" date="2019-09" db="EMBL/GenBank/DDBJ databases">
        <title>Bird 10,000 Genomes (B10K) Project - Family phase.</title>
        <authorList>
            <person name="Zhang G."/>
        </authorList>
    </citation>
    <scope>NUCLEOTIDE SEQUENCE [LARGE SCALE GENOMIC DNA]</scope>
    <source>
        <strain evidence="3">OUT-0019</strain>
        <tissue evidence="3">Blood</tissue>
    </source>
</reference>
<dbReference type="Pfam" id="PF07686">
    <property type="entry name" value="V-set"/>
    <property type="match status" value="1"/>
</dbReference>
<dbReference type="CDD" id="cd00099">
    <property type="entry name" value="IgV"/>
    <property type="match status" value="1"/>
</dbReference>
<evidence type="ECO:0000313" key="3">
    <source>
        <dbReference type="EMBL" id="NXV52074.1"/>
    </source>
</evidence>
<protein>
    <submittedName>
        <fullName evidence="3">TVB5 protein</fullName>
    </submittedName>
</protein>
<dbReference type="InterPro" id="IPR003599">
    <property type="entry name" value="Ig_sub"/>
</dbReference>
<dbReference type="SUPFAM" id="SSF48726">
    <property type="entry name" value="Immunoglobulin"/>
    <property type="match status" value="2"/>
</dbReference>
<keyword evidence="4" id="KW-1185">Reference proteome</keyword>
<sequence>GGASAEGSRVLQSLGQLWVPPGGTAELSCHVSDNRIHVNWYKEKPDGSLHQIYRSSDSHPKGKYLGKRKKQGDFSLVIGPAQREDSGVYYCSSSISSIFCPSFGNGTRLVVTSERPAGHPAAGDIPGEVCATPSTCFPSLDATEPELSILVPVDVEEPREVPASIPLLCHLRDLPPGWDTVLWQPGGEVTPVTAAAVDEDGVLSAWSITWVPAERR</sequence>
<gene>
    <name evidence="3" type="primary">Tvb5</name>
    <name evidence="3" type="ORF">URIAAL_R15065</name>
</gene>
<evidence type="ECO:0000313" key="4">
    <source>
        <dbReference type="Proteomes" id="UP000535478"/>
    </source>
</evidence>
<feature type="non-terminal residue" evidence="3">
    <location>
        <position position="216"/>
    </location>
</feature>
<dbReference type="AlphaFoldDB" id="A0A7L3UJ48"/>
<evidence type="ECO:0000256" key="1">
    <source>
        <dbReference type="ARBA" id="ARBA00023319"/>
    </source>
</evidence>
<dbReference type="InterPro" id="IPR036179">
    <property type="entry name" value="Ig-like_dom_sf"/>
</dbReference>
<accession>A0A7L3UJ48</accession>
<keyword evidence="1" id="KW-0393">Immunoglobulin domain</keyword>
<dbReference type="PANTHER" id="PTHR14334:SF2">
    <property type="entry name" value="B-CELL ANTIGEN RECEPTOR COMPLEX-ASSOCIATED PROTEIN BETA CHAIN"/>
    <property type="match status" value="1"/>
</dbReference>
<feature type="non-terminal residue" evidence="3">
    <location>
        <position position="1"/>
    </location>
</feature>
<dbReference type="GO" id="GO:0019815">
    <property type="term" value="C:B cell receptor complex"/>
    <property type="evidence" value="ECO:0007669"/>
    <property type="project" value="TreeGrafter"/>
</dbReference>
<evidence type="ECO:0000259" key="2">
    <source>
        <dbReference type="PROSITE" id="PS50835"/>
    </source>
</evidence>
<comment type="caution">
    <text evidence="3">The sequence shown here is derived from an EMBL/GenBank/DDBJ whole genome shotgun (WGS) entry which is preliminary data.</text>
</comment>